<dbReference type="InterPro" id="IPR034347">
    <property type="entry name" value="GST_Phi_C"/>
</dbReference>
<evidence type="ECO:0000256" key="1">
    <source>
        <dbReference type="ARBA" id="ARBA00010128"/>
    </source>
</evidence>
<feature type="domain" description="GST C-terminal" evidence="6">
    <location>
        <begin position="91"/>
        <end position="216"/>
    </location>
</feature>
<dbReference type="PANTHER" id="PTHR43900">
    <property type="entry name" value="GLUTATHIONE S-TRANSFERASE RHO"/>
    <property type="match status" value="1"/>
</dbReference>
<evidence type="ECO:0000313" key="7">
    <source>
        <dbReference type="EnsemblPlants" id="AUR62026020-RA:cds"/>
    </source>
</evidence>
<evidence type="ECO:0000259" key="6">
    <source>
        <dbReference type="PROSITE" id="PS50405"/>
    </source>
</evidence>
<dbReference type="GO" id="GO:0009407">
    <property type="term" value="P:toxin catabolic process"/>
    <property type="evidence" value="ECO:0007669"/>
    <property type="project" value="UniProtKB-ARBA"/>
</dbReference>
<dbReference type="GO" id="GO:0004364">
    <property type="term" value="F:glutathione transferase activity"/>
    <property type="evidence" value="ECO:0007669"/>
    <property type="project" value="UniProtKB-EC"/>
</dbReference>
<dbReference type="SUPFAM" id="SSF47616">
    <property type="entry name" value="GST C-terminal domain-like"/>
    <property type="match status" value="1"/>
</dbReference>
<dbReference type="Pfam" id="PF02798">
    <property type="entry name" value="GST_N"/>
    <property type="match status" value="1"/>
</dbReference>
<dbReference type="Pfam" id="PF00043">
    <property type="entry name" value="GST_C"/>
    <property type="match status" value="1"/>
</dbReference>
<dbReference type="GO" id="GO:0005737">
    <property type="term" value="C:cytoplasm"/>
    <property type="evidence" value="ECO:0007669"/>
    <property type="project" value="TreeGrafter"/>
</dbReference>
<dbReference type="InterPro" id="IPR004045">
    <property type="entry name" value="Glutathione_S-Trfase_N"/>
</dbReference>
<keyword evidence="3" id="KW-0808">Transferase</keyword>
<feature type="domain" description="GST N-terminal" evidence="5">
    <location>
        <begin position="3"/>
        <end position="84"/>
    </location>
</feature>
<reference evidence="7" key="2">
    <citation type="submission" date="2021-03" db="UniProtKB">
        <authorList>
            <consortium name="EnsemblPlants"/>
        </authorList>
    </citation>
    <scope>IDENTIFICATION</scope>
</reference>
<name>A0A803MAA3_CHEQI</name>
<dbReference type="GO" id="GO:0006749">
    <property type="term" value="P:glutathione metabolic process"/>
    <property type="evidence" value="ECO:0007669"/>
    <property type="project" value="TreeGrafter"/>
</dbReference>
<evidence type="ECO:0000256" key="2">
    <source>
        <dbReference type="ARBA" id="ARBA00012452"/>
    </source>
</evidence>
<dbReference type="FunFam" id="3.40.30.10:FF:000016">
    <property type="entry name" value="Glutathione S-transferase F2"/>
    <property type="match status" value="1"/>
</dbReference>
<dbReference type="InterPro" id="IPR004046">
    <property type="entry name" value="GST_C"/>
</dbReference>
<dbReference type="SUPFAM" id="SSF52833">
    <property type="entry name" value="Thioredoxin-like"/>
    <property type="match status" value="1"/>
</dbReference>
<dbReference type="GO" id="GO:0043295">
    <property type="term" value="F:glutathione binding"/>
    <property type="evidence" value="ECO:0007669"/>
    <property type="project" value="TreeGrafter"/>
</dbReference>
<dbReference type="SFLD" id="SFLDS00019">
    <property type="entry name" value="Glutathione_Transferase_(cytos"/>
    <property type="match status" value="1"/>
</dbReference>
<dbReference type="SFLD" id="SFLDG00358">
    <property type="entry name" value="Main_(cytGST)"/>
    <property type="match status" value="1"/>
</dbReference>
<dbReference type="EC" id="2.5.1.18" evidence="2"/>
<dbReference type="OMA" id="PAIHYLM"/>
<evidence type="ECO:0000259" key="5">
    <source>
        <dbReference type="PROSITE" id="PS50404"/>
    </source>
</evidence>
<proteinExistence type="inferred from homology"/>
<dbReference type="PROSITE" id="PS50405">
    <property type="entry name" value="GST_CTER"/>
    <property type="match status" value="1"/>
</dbReference>
<reference evidence="7" key="1">
    <citation type="journal article" date="2017" name="Nature">
        <title>The genome of Chenopodium quinoa.</title>
        <authorList>
            <person name="Jarvis D.E."/>
            <person name="Ho Y.S."/>
            <person name="Lightfoot D.J."/>
            <person name="Schmoeckel S.M."/>
            <person name="Li B."/>
            <person name="Borm T.J.A."/>
            <person name="Ohyanagi H."/>
            <person name="Mineta K."/>
            <person name="Michell C.T."/>
            <person name="Saber N."/>
            <person name="Kharbatia N.M."/>
            <person name="Rupper R.R."/>
            <person name="Sharp A.R."/>
            <person name="Dally N."/>
            <person name="Boughton B.A."/>
            <person name="Woo Y.H."/>
            <person name="Gao G."/>
            <person name="Schijlen E.G.W.M."/>
            <person name="Guo X."/>
            <person name="Momin A.A."/>
            <person name="Negrao S."/>
            <person name="Al-Babili S."/>
            <person name="Gehring C."/>
            <person name="Roessner U."/>
            <person name="Jung C."/>
            <person name="Murphy K."/>
            <person name="Arold S.T."/>
            <person name="Gojobori T."/>
            <person name="van der Linden C.G."/>
            <person name="van Loo E.N."/>
            <person name="Jellen E.N."/>
            <person name="Maughan P.J."/>
            <person name="Tester M."/>
        </authorList>
    </citation>
    <scope>NUCLEOTIDE SEQUENCE [LARGE SCALE GENOMIC DNA]</scope>
    <source>
        <strain evidence="7">cv. PI 614886</strain>
    </source>
</reference>
<dbReference type="InterPro" id="IPR036282">
    <property type="entry name" value="Glutathione-S-Trfase_C_sf"/>
</dbReference>
<evidence type="ECO:0000256" key="4">
    <source>
        <dbReference type="ARBA" id="ARBA00047960"/>
    </source>
</evidence>
<evidence type="ECO:0000256" key="3">
    <source>
        <dbReference type="ARBA" id="ARBA00022679"/>
    </source>
</evidence>
<dbReference type="InterPro" id="IPR040079">
    <property type="entry name" value="Glutathione_S-Trfase"/>
</dbReference>
<dbReference type="CDD" id="cd03187">
    <property type="entry name" value="GST_C_Phi"/>
    <property type="match status" value="1"/>
</dbReference>
<gene>
    <name evidence="7" type="primary">LOC110707119</name>
</gene>
<dbReference type="SFLD" id="SFLDG01154">
    <property type="entry name" value="Main.5:_Phi-like"/>
    <property type="match status" value="1"/>
</dbReference>
<dbReference type="Gene3D" id="3.40.30.10">
    <property type="entry name" value="Glutaredoxin"/>
    <property type="match status" value="1"/>
</dbReference>
<evidence type="ECO:0000313" key="8">
    <source>
        <dbReference type="Proteomes" id="UP000596660"/>
    </source>
</evidence>
<dbReference type="Gramene" id="AUR62026020-RA">
    <property type="protein sequence ID" value="AUR62026020-RA:cds"/>
    <property type="gene ID" value="AUR62026020"/>
</dbReference>
<sequence length="216" mass="24562">SSMRIKVHGSPFSGATLRVVAALHEKELDFEFVSVDMKSGAHKQQPYLSLNPFGQVPAFEDGEFKLFESRAITKYLTYAYKSKGTALVFEDLKQKAIRSVWMEVEALQFDPPARTLTWEIFLKGMFGMETDMAIVEENKAKLAKVLDVYEARLGESKYLGGEIFTLVDLHHLPQLHMLMGTRVKKIFEERPCVSAWCKDILARPAWEKTVALQNKA</sequence>
<dbReference type="InterPro" id="IPR010987">
    <property type="entry name" value="Glutathione-S-Trfase_C-like"/>
</dbReference>
<dbReference type="CDD" id="cd03053">
    <property type="entry name" value="GST_N_Phi"/>
    <property type="match status" value="1"/>
</dbReference>
<dbReference type="Gene3D" id="1.20.1050.10">
    <property type="match status" value="1"/>
</dbReference>
<protein>
    <recommendedName>
        <fullName evidence="2">glutathione transferase</fullName>
        <ecNumber evidence="2">2.5.1.18</ecNumber>
    </recommendedName>
</protein>
<dbReference type="Proteomes" id="UP000596660">
    <property type="component" value="Unplaced"/>
</dbReference>
<organism evidence="7 8">
    <name type="scientific">Chenopodium quinoa</name>
    <name type="common">Quinoa</name>
    <dbReference type="NCBI Taxonomy" id="63459"/>
    <lineage>
        <taxon>Eukaryota</taxon>
        <taxon>Viridiplantae</taxon>
        <taxon>Streptophyta</taxon>
        <taxon>Embryophyta</taxon>
        <taxon>Tracheophyta</taxon>
        <taxon>Spermatophyta</taxon>
        <taxon>Magnoliopsida</taxon>
        <taxon>eudicotyledons</taxon>
        <taxon>Gunneridae</taxon>
        <taxon>Pentapetalae</taxon>
        <taxon>Caryophyllales</taxon>
        <taxon>Chenopodiaceae</taxon>
        <taxon>Chenopodioideae</taxon>
        <taxon>Atripliceae</taxon>
        <taxon>Chenopodium</taxon>
    </lineage>
</organism>
<dbReference type="AlphaFoldDB" id="A0A803MAA3"/>
<dbReference type="PANTHER" id="PTHR43900:SF47">
    <property type="entry name" value="GLUTATHIONE S-TRANSFERASE F6-RELATED"/>
    <property type="match status" value="1"/>
</dbReference>
<dbReference type="InterPro" id="IPR036249">
    <property type="entry name" value="Thioredoxin-like_sf"/>
</dbReference>
<dbReference type="EnsemblPlants" id="AUR62026020-RA">
    <property type="protein sequence ID" value="AUR62026020-RA:cds"/>
    <property type="gene ID" value="AUR62026020"/>
</dbReference>
<comment type="similarity">
    <text evidence="1">Belongs to the GST superfamily. Phi family.</text>
</comment>
<comment type="catalytic activity">
    <reaction evidence="4">
        <text>RX + glutathione = an S-substituted glutathione + a halide anion + H(+)</text>
        <dbReference type="Rhea" id="RHEA:16437"/>
        <dbReference type="ChEBI" id="CHEBI:15378"/>
        <dbReference type="ChEBI" id="CHEBI:16042"/>
        <dbReference type="ChEBI" id="CHEBI:17792"/>
        <dbReference type="ChEBI" id="CHEBI:57925"/>
        <dbReference type="ChEBI" id="CHEBI:90779"/>
        <dbReference type="EC" id="2.5.1.18"/>
    </reaction>
</comment>
<dbReference type="PROSITE" id="PS50404">
    <property type="entry name" value="GST_NTER"/>
    <property type="match status" value="1"/>
</dbReference>
<keyword evidence="8" id="KW-1185">Reference proteome</keyword>
<accession>A0A803MAA3</accession>
<dbReference type="FunFam" id="1.20.1050.10:FF:000004">
    <property type="entry name" value="Glutathione S-transferase F2"/>
    <property type="match status" value="1"/>
</dbReference>